<feature type="region of interest" description="Disordered" evidence="5">
    <location>
        <begin position="1"/>
        <end position="24"/>
    </location>
</feature>
<dbReference type="Gene3D" id="3.20.20.70">
    <property type="entry name" value="Aldolase class I"/>
    <property type="match status" value="1"/>
</dbReference>
<dbReference type="Pfam" id="PF01791">
    <property type="entry name" value="DeoC"/>
    <property type="match status" value="1"/>
</dbReference>
<evidence type="ECO:0000256" key="2">
    <source>
        <dbReference type="ARBA" id="ARBA00023239"/>
    </source>
</evidence>
<dbReference type="PANTHER" id="PTHR47916:SF4">
    <property type="entry name" value="FRUCTOSE-BISPHOSPHATE ALDOLASE CLASS 1"/>
    <property type="match status" value="1"/>
</dbReference>
<dbReference type="EC" id="4.1.2.13" evidence="1"/>
<dbReference type="InterPro" id="IPR050456">
    <property type="entry name" value="DeoC/FbaB_aldolase"/>
</dbReference>
<evidence type="ECO:0000256" key="3">
    <source>
        <dbReference type="ARBA" id="ARBA00023270"/>
    </source>
</evidence>
<evidence type="ECO:0000256" key="4">
    <source>
        <dbReference type="ARBA" id="ARBA00049653"/>
    </source>
</evidence>
<evidence type="ECO:0000313" key="6">
    <source>
        <dbReference type="EMBL" id="ADO72022.1"/>
    </source>
</evidence>
<dbReference type="GO" id="GO:0004332">
    <property type="term" value="F:fructose-bisphosphate aldolase activity"/>
    <property type="evidence" value="ECO:0007669"/>
    <property type="project" value="UniProtKB-EC"/>
</dbReference>
<dbReference type="Proteomes" id="UP000001351">
    <property type="component" value="Chromosome"/>
</dbReference>
<dbReference type="InterPro" id="IPR013785">
    <property type="entry name" value="Aldolase_TIM"/>
</dbReference>
<dbReference type="SMART" id="SM01133">
    <property type="entry name" value="DeoC"/>
    <property type="match status" value="1"/>
</dbReference>
<evidence type="ECO:0000256" key="1">
    <source>
        <dbReference type="ARBA" id="ARBA00013068"/>
    </source>
</evidence>
<evidence type="ECO:0000256" key="5">
    <source>
        <dbReference type="SAM" id="MobiDB-lite"/>
    </source>
</evidence>
<dbReference type="STRING" id="378806.STAUR_4242"/>
<dbReference type="GO" id="GO:0006096">
    <property type="term" value="P:glycolytic process"/>
    <property type="evidence" value="ECO:0007669"/>
    <property type="project" value="UniProtKB-KW"/>
</dbReference>
<sequence>MGYGEAQSAPFSTGLGLAGPGPRPRSHMAYTDRVKQILSWYPSDNPGTLTNLARLLNTGALAGTGKLVILPVDQGFEHGPARSFGPNVAGYDPDYHAQLAIETGCSAYAAPLGFLEAIAGKLAGEIPLILKVNNSDTLAKVPNPISAVTSSVKDAVRLGCAAVGYTIYPGSGARNEQYQDLRDIIAEAKSYGLPTVLWAYARGAISKEGETGIDVIAYAAHISAQLGAHIIKVKPPTDFIEQPEAKKAFEKAGIATKTLADRVREVVRSSFNGKRIVIFSGGESKSTPELLEDIKQIHQGGGFGSIMGRNAFQRPHDESVKLLKDVMGIFAGK</sequence>
<dbReference type="SUPFAM" id="SSF51569">
    <property type="entry name" value="Aldolase"/>
    <property type="match status" value="1"/>
</dbReference>
<dbReference type="CDD" id="cd00958">
    <property type="entry name" value="DhnA"/>
    <property type="match status" value="1"/>
</dbReference>
<keyword evidence="3" id="KW-0704">Schiff base</keyword>
<dbReference type="AlphaFoldDB" id="E3FQY9"/>
<proteinExistence type="inferred from homology"/>
<dbReference type="KEGG" id="sur:STAUR_4242"/>
<protein>
    <recommendedName>
        <fullName evidence="1">fructose-bisphosphate aldolase</fullName>
        <ecNumber evidence="1">4.1.2.13</ecNumber>
    </recommendedName>
</protein>
<reference evidence="6 7" key="1">
    <citation type="journal article" date="2011" name="Mol. Biol. Evol.">
        <title>Comparative genomic analysis of fruiting body formation in Myxococcales.</title>
        <authorList>
            <person name="Huntley S."/>
            <person name="Hamann N."/>
            <person name="Wegener-Feldbrugge S."/>
            <person name="Treuner-Lange A."/>
            <person name="Kube M."/>
            <person name="Reinhardt R."/>
            <person name="Klages S."/>
            <person name="Muller R."/>
            <person name="Ronning C.M."/>
            <person name="Nierman W.C."/>
            <person name="Sogaard-Andersen L."/>
        </authorList>
    </citation>
    <scope>NUCLEOTIDE SEQUENCE [LARGE SCALE GENOMIC DNA]</scope>
    <source>
        <strain evidence="6 7">DW4/3-1</strain>
    </source>
</reference>
<name>E3FQY9_STIAD</name>
<organism evidence="6 7">
    <name type="scientific">Stigmatella aurantiaca (strain DW4/3-1)</name>
    <dbReference type="NCBI Taxonomy" id="378806"/>
    <lineage>
        <taxon>Bacteria</taxon>
        <taxon>Pseudomonadati</taxon>
        <taxon>Myxococcota</taxon>
        <taxon>Myxococcia</taxon>
        <taxon>Myxococcales</taxon>
        <taxon>Cystobacterineae</taxon>
        <taxon>Archangiaceae</taxon>
        <taxon>Stigmatella</taxon>
    </lineage>
</organism>
<accession>E3FQY9</accession>
<dbReference type="eggNOG" id="COG1830">
    <property type="taxonomic scope" value="Bacteria"/>
</dbReference>
<dbReference type="EMBL" id="CP002271">
    <property type="protein sequence ID" value="ADO72022.1"/>
    <property type="molecule type" value="Genomic_DNA"/>
</dbReference>
<comment type="similarity">
    <text evidence="4">Belongs to the DeoC/FbaB aldolase family. FbaB subfamily.</text>
</comment>
<dbReference type="HOGENOM" id="CLU_057069_0_0_7"/>
<evidence type="ECO:0000313" key="7">
    <source>
        <dbReference type="Proteomes" id="UP000001351"/>
    </source>
</evidence>
<keyword evidence="7" id="KW-1185">Reference proteome</keyword>
<dbReference type="NCBIfam" id="NF006704">
    <property type="entry name" value="PRK09250.1-1"/>
    <property type="match status" value="1"/>
</dbReference>
<dbReference type="InterPro" id="IPR041720">
    <property type="entry name" value="FbaB-like"/>
</dbReference>
<keyword evidence="2" id="KW-0456">Lyase</keyword>
<dbReference type="InterPro" id="IPR002915">
    <property type="entry name" value="DeoC/FbaB/LacD_aldolase"/>
</dbReference>
<dbReference type="PANTHER" id="PTHR47916">
    <property type="entry name" value="FRUCTOSE-BISPHOSPHATE ALDOLASE CLASS 1"/>
    <property type="match status" value="1"/>
</dbReference>
<gene>
    <name evidence="6" type="ordered locus">STAUR_4242</name>
</gene>